<dbReference type="PANTHER" id="PTHR30069">
    <property type="entry name" value="TONB-DEPENDENT OUTER MEMBRANE RECEPTOR"/>
    <property type="match status" value="1"/>
</dbReference>
<evidence type="ECO:0000256" key="1">
    <source>
        <dbReference type="ARBA" id="ARBA00004571"/>
    </source>
</evidence>
<keyword evidence="2 10" id="KW-0813">Transport</keyword>
<evidence type="ECO:0000256" key="8">
    <source>
        <dbReference type="ARBA" id="ARBA00023170"/>
    </source>
</evidence>
<evidence type="ECO:0000256" key="7">
    <source>
        <dbReference type="ARBA" id="ARBA00023136"/>
    </source>
</evidence>
<feature type="chain" id="PRO_5045517660" evidence="12">
    <location>
        <begin position="21"/>
        <end position="758"/>
    </location>
</feature>
<protein>
    <submittedName>
        <fullName evidence="15">TonB-dependent receptor</fullName>
    </submittedName>
</protein>
<gene>
    <name evidence="15" type="ORF">GM920_22885</name>
</gene>
<feature type="domain" description="TonB-dependent receptor plug" evidence="14">
    <location>
        <begin position="122"/>
        <end position="227"/>
    </location>
</feature>
<evidence type="ECO:0000256" key="11">
    <source>
        <dbReference type="RuleBase" id="RU003357"/>
    </source>
</evidence>
<evidence type="ECO:0000256" key="6">
    <source>
        <dbReference type="ARBA" id="ARBA00023077"/>
    </source>
</evidence>
<evidence type="ECO:0000256" key="5">
    <source>
        <dbReference type="ARBA" id="ARBA00022729"/>
    </source>
</evidence>
<dbReference type="CDD" id="cd01347">
    <property type="entry name" value="ligand_gated_channel"/>
    <property type="match status" value="1"/>
</dbReference>
<evidence type="ECO:0000256" key="9">
    <source>
        <dbReference type="ARBA" id="ARBA00023237"/>
    </source>
</evidence>
<evidence type="ECO:0000256" key="3">
    <source>
        <dbReference type="ARBA" id="ARBA00022452"/>
    </source>
</evidence>
<evidence type="ECO:0000259" key="13">
    <source>
        <dbReference type="Pfam" id="PF00593"/>
    </source>
</evidence>
<feature type="signal peptide" evidence="12">
    <location>
        <begin position="1"/>
        <end position="20"/>
    </location>
</feature>
<evidence type="ECO:0000313" key="15">
    <source>
        <dbReference type="EMBL" id="MBB2151758.1"/>
    </source>
</evidence>
<evidence type="ECO:0000256" key="12">
    <source>
        <dbReference type="SAM" id="SignalP"/>
    </source>
</evidence>
<evidence type="ECO:0000256" key="4">
    <source>
        <dbReference type="ARBA" id="ARBA00022692"/>
    </source>
</evidence>
<dbReference type="Gene3D" id="2.40.170.20">
    <property type="entry name" value="TonB-dependent receptor, beta-barrel domain"/>
    <property type="match status" value="1"/>
</dbReference>
<evidence type="ECO:0000313" key="16">
    <source>
        <dbReference type="Proteomes" id="UP000636110"/>
    </source>
</evidence>
<dbReference type="InterPro" id="IPR008969">
    <property type="entry name" value="CarboxyPept-like_regulatory"/>
</dbReference>
<sequence length="758" mass="83895">MKRLLLLPILLLISGITANAQEKGGFIVGAVNTADGKPAANVLIFIKGKNSIGYSTAKGRFKIFSPEGRQTVVFQTATKKQIETPVTVTANQNLEIPATRLAENAYELNEVVITGQYEPQSLRNSVYNVRTISSEMIRLRGATELKNILNTELGIRFSTDRPTGITNPELMGVSGAGIKILLDGVPMMDRGVERESLGQIDVNTIERIEIVEGPMSVIYGTDAMAGVINIITKRGGQDQFSVTARVQEETAGKEYDAFSGKGTHNEFLGFNWQKDGWHVAASGSRNNFGGWQGNKTGREQEWLPKDQLLTSAAAGYKNGKLDLWYRFNGADESLRLLGPISNSPKVSDKEYISKRWFHQLQGSLFVNNNLSIDAAAAYTDYSRRTLSTDLELATGKETLSTELGAQDLDELNTLFFRSTVQYKVSPEFTLQPGIEFNRNAGKGGRISGSPVINDYSFFLSSQWQINEAIQLKPGFRLTKNSGYSAPPIIPSLHTKIKLNEDFDLRLSYARGFRAPTLRELYFYMKDSNHDLRGNVDLKAEYSNSYHGSVSWAVKSTPDLRISSVVSAFFNDYKNKIDLGLLEGSTNVNTYLNIAKNKTTGGEWNNTLYWKGLQASLGFAYIGQYNRYAEDKENLGNTPKFVWSPELNSNISYLVPKINTNVSLFYKFSGERSAYVLSSTAEGTVARLSKVGAYHMADLTLNKTINKYLSVNGGVRNLLDVTRVRITGGETGAHTNDGNSSLGYGRSYFLGLTMNWAKK</sequence>
<dbReference type="InterPro" id="IPR037066">
    <property type="entry name" value="Plug_dom_sf"/>
</dbReference>
<dbReference type="SUPFAM" id="SSF49464">
    <property type="entry name" value="Carboxypeptidase regulatory domain-like"/>
    <property type="match status" value="1"/>
</dbReference>
<dbReference type="Pfam" id="PF00593">
    <property type="entry name" value="TonB_dep_Rec_b-barrel"/>
    <property type="match status" value="1"/>
</dbReference>
<dbReference type="Pfam" id="PF13715">
    <property type="entry name" value="CarbopepD_reg_2"/>
    <property type="match status" value="1"/>
</dbReference>
<keyword evidence="8 15" id="KW-0675">Receptor</keyword>
<organism evidence="15 16">
    <name type="scientific">Pedobacter gandavensis</name>
    <dbReference type="NCBI Taxonomy" id="2679963"/>
    <lineage>
        <taxon>Bacteria</taxon>
        <taxon>Pseudomonadati</taxon>
        <taxon>Bacteroidota</taxon>
        <taxon>Sphingobacteriia</taxon>
        <taxon>Sphingobacteriales</taxon>
        <taxon>Sphingobacteriaceae</taxon>
        <taxon>Pedobacter</taxon>
    </lineage>
</organism>
<dbReference type="Proteomes" id="UP000636110">
    <property type="component" value="Unassembled WGS sequence"/>
</dbReference>
<dbReference type="InterPro" id="IPR000531">
    <property type="entry name" value="Beta-barrel_TonB"/>
</dbReference>
<dbReference type="InterPro" id="IPR036942">
    <property type="entry name" value="Beta-barrel_TonB_sf"/>
</dbReference>
<keyword evidence="4 10" id="KW-0812">Transmembrane</keyword>
<dbReference type="InterPro" id="IPR039426">
    <property type="entry name" value="TonB-dep_rcpt-like"/>
</dbReference>
<evidence type="ECO:0000256" key="2">
    <source>
        <dbReference type="ARBA" id="ARBA00022448"/>
    </source>
</evidence>
<evidence type="ECO:0000256" key="10">
    <source>
        <dbReference type="PROSITE-ProRule" id="PRU01360"/>
    </source>
</evidence>
<dbReference type="EMBL" id="WNXC01000011">
    <property type="protein sequence ID" value="MBB2151758.1"/>
    <property type="molecule type" value="Genomic_DNA"/>
</dbReference>
<dbReference type="SUPFAM" id="SSF56935">
    <property type="entry name" value="Porins"/>
    <property type="match status" value="1"/>
</dbReference>
<dbReference type="PROSITE" id="PS52016">
    <property type="entry name" value="TONB_DEPENDENT_REC_3"/>
    <property type="match status" value="1"/>
</dbReference>
<dbReference type="InterPro" id="IPR012910">
    <property type="entry name" value="Plug_dom"/>
</dbReference>
<comment type="caution">
    <text evidence="15">The sequence shown here is derived from an EMBL/GenBank/DDBJ whole genome shotgun (WGS) entry which is preliminary data.</text>
</comment>
<accession>A0ABR6F2J8</accession>
<proteinExistence type="inferred from homology"/>
<keyword evidence="9 10" id="KW-0998">Cell outer membrane</keyword>
<feature type="domain" description="TonB-dependent receptor-like beta-barrel" evidence="13">
    <location>
        <begin position="314"/>
        <end position="717"/>
    </location>
</feature>
<dbReference type="Pfam" id="PF07715">
    <property type="entry name" value="Plug"/>
    <property type="match status" value="1"/>
</dbReference>
<comment type="similarity">
    <text evidence="10 11">Belongs to the TonB-dependent receptor family.</text>
</comment>
<dbReference type="RefSeq" id="WP_182961723.1">
    <property type="nucleotide sequence ID" value="NZ_WNXC01000011.1"/>
</dbReference>
<dbReference type="PANTHER" id="PTHR30069:SF29">
    <property type="entry name" value="HEMOGLOBIN AND HEMOGLOBIN-HAPTOGLOBIN-BINDING PROTEIN 1-RELATED"/>
    <property type="match status" value="1"/>
</dbReference>
<comment type="subcellular location">
    <subcellularLocation>
        <location evidence="1 10">Cell outer membrane</location>
        <topology evidence="1 10">Multi-pass membrane protein</topology>
    </subcellularLocation>
</comment>
<keyword evidence="3 10" id="KW-1134">Transmembrane beta strand</keyword>
<dbReference type="Gene3D" id="2.170.130.10">
    <property type="entry name" value="TonB-dependent receptor, plug domain"/>
    <property type="match status" value="1"/>
</dbReference>
<reference evidence="15 16" key="1">
    <citation type="submission" date="2019-11" db="EMBL/GenBank/DDBJ databases">
        <title>Description of Pedobacter sp. LMG 31462T.</title>
        <authorList>
            <person name="Carlier A."/>
            <person name="Qi S."/>
            <person name="Vandamme P."/>
        </authorList>
    </citation>
    <scope>NUCLEOTIDE SEQUENCE [LARGE SCALE GENOMIC DNA]</scope>
    <source>
        <strain evidence="15 16">LMG 31462</strain>
    </source>
</reference>
<keyword evidence="5 12" id="KW-0732">Signal</keyword>
<keyword evidence="6 11" id="KW-0798">TonB box</keyword>
<evidence type="ECO:0000259" key="14">
    <source>
        <dbReference type="Pfam" id="PF07715"/>
    </source>
</evidence>
<keyword evidence="7 10" id="KW-0472">Membrane</keyword>
<name>A0ABR6F2J8_9SPHI</name>
<keyword evidence="16" id="KW-1185">Reference proteome</keyword>